<feature type="compositionally biased region" description="Basic and acidic residues" evidence="5">
    <location>
        <begin position="85"/>
        <end position="107"/>
    </location>
</feature>
<dbReference type="InterPro" id="IPR000792">
    <property type="entry name" value="Tscrpt_reg_LuxR_C"/>
</dbReference>
<evidence type="ECO:0000256" key="2">
    <source>
        <dbReference type="ARBA" id="ARBA00023015"/>
    </source>
</evidence>
<comment type="caution">
    <text evidence="7">The sequence shown here is derived from an EMBL/GenBank/DDBJ whole genome shotgun (WGS) entry which is preliminary data.</text>
</comment>
<gene>
    <name evidence="7" type="ORF">DFJ75_1471</name>
</gene>
<dbReference type="InterPro" id="IPR058245">
    <property type="entry name" value="NreC/VraR/RcsB-like_REC"/>
</dbReference>
<dbReference type="SMART" id="SM00421">
    <property type="entry name" value="HTH_LUXR"/>
    <property type="match status" value="1"/>
</dbReference>
<keyword evidence="4" id="KW-0804">Transcription</keyword>
<dbReference type="GO" id="GO:0006355">
    <property type="term" value="P:regulation of DNA-templated transcription"/>
    <property type="evidence" value="ECO:0007669"/>
    <property type="project" value="InterPro"/>
</dbReference>
<evidence type="ECO:0000256" key="4">
    <source>
        <dbReference type="ARBA" id="ARBA00023163"/>
    </source>
</evidence>
<dbReference type="EMBL" id="RBKV01000001">
    <property type="protein sequence ID" value="RKR94670.1"/>
    <property type="molecule type" value="Genomic_DNA"/>
</dbReference>
<dbReference type="InterPro" id="IPR016032">
    <property type="entry name" value="Sig_transdc_resp-reg_C-effctor"/>
</dbReference>
<reference evidence="7 8" key="1">
    <citation type="submission" date="2018-10" db="EMBL/GenBank/DDBJ databases">
        <title>Sequencing the genomes of 1000 actinobacteria strains.</title>
        <authorList>
            <person name="Klenk H.-P."/>
        </authorList>
    </citation>
    <scope>NUCLEOTIDE SEQUENCE [LARGE SCALE GENOMIC DNA]</scope>
    <source>
        <strain evidence="7 8">DSM 44343</strain>
    </source>
</reference>
<feature type="compositionally biased region" description="Basic and acidic residues" evidence="5">
    <location>
        <begin position="65"/>
        <end position="77"/>
    </location>
</feature>
<dbReference type="SUPFAM" id="SSF46894">
    <property type="entry name" value="C-terminal effector domain of the bipartite response regulators"/>
    <property type="match status" value="1"/>
</dbReference>
<dbReference type="AlphaFoldDB" id="A0A495K095"/>
<proteinExistence type="predicted"/>
<evidence type="ECO:0000313" key="8">
    <source>
        <dbReference type="Proteomes" id="UP000274762"/>
    </source>
</evidence>
<dbReference type="SUPFAM" id="SSF52172">
    <property type="entry name" value="CheY-like"/>
    <property type="match status" value="1"/>
</dbReference>
<sequence>MAPVTLRPARNTDFQTPFRAERPHSPVDGALSQRESTERDDQPDPAHHTREPGQPECADGDDDGEYRQHTDHPDPARDQTLAECHPGDGARSDRDAEVSDERAEGVENVEHVQSRLVDAWALPLLTSSTMRIGGLAATARVVDRYPDVAVVVLTMSEDPDSVFAALRAGARGYLLKEAEAGDVHRTIAAVARGEAVFGPRVAEQVVGFFSAMAPNSAGPQAFPELTSREREVLELMARGLDNAAIARRLFLSEKTVRNRVSEILAKMRARTRAEAVARARDAGVGGQPD</sequence>
<dbReference type="PRINTS" id="PR00038">
    <property type="entry name" value="HTHLUXR"/>
</dbReference>
<dbReference type="PROSITE" id="PS50043">
    <property type="entry name" value="HTH_LUXR_2"/>
    <property type="match status" value="1"/>
</dbReference>
<organism evidence="7 8">
    <name type="scientific">Williamsia marianensis</name>
    <dbReference type="NCBI Taxonomy" id="85044"/>
    <lineage>
        <taxon>Bacteria</taxon>
        <taxon>Bacillati</taxon>
        <taxon>Actinomycetota</taxon>
        <taxon>Actinomycetes</taxon>
        <taxon>Mycobacteriales</taxon>
        <taxon>Nocardiaceae</taxon>
        <taxon>Williamsia</taxon>
    </lineage>
</organism>
<accession>A0A495K095</accession>
<dbReference type="Proteomes" id="UP000274762">
    <property type="component" value="Unassembled WGS sequence"/>
</dbReference>
<dbReference type="InterPro" id="IPR011006">
    <property type="entry name" value="CheY-like_superfamily"/>
</dbReference>
<dbReference type="GO" id="GO:0003677">
    <property type="term" value="F:DNA binding"/>
    <property type="evidence" value="ECO:0007669"/>
    <property type="project" value="UniProtKB-KW"/>
</dbReference>
<dbReference type="Gene3D" id="3.40.50.2300">
    <property type="match status" value="1"/>
</dbReference>
<keyword evidence="2" id="KW-0805">Transcription regulation</keyword>
<dbReference type="Pfam" id="PF00196">
    <property type="entry name" value="GerE"/>
    <property type="match status" value="1"/>
</dbReference>
<protein>
    <submittedName>
        <fullName evidence="7">DNA-binding NarL/FixJ family response regulator</fullName>
    </submittedName>
</protein>
<evidence type="ECO:0000256" key="3">
    <source>
        <dbReference type="ARBA" id="ARBA00023125"/>
    </source>
</evidence>
<keyword evidence="3 7" id="KW-0238">DNA-binding</keyword>
<evidence type="ECO:0000259" key="6">
    <source>
        <dbReference type="PROSITE" id="PS50043"/>
    </source>
</evidence>
<name>A0A495K095_WILMA</name>
<evidence type="ECO:0000256" key="1">
    <source>
        <dbReference type="ARBA" id="ARBA00022553"/>
    </source>
</evidence>
<dbReference type="InterPro" id="IPR039420">
    <property type="entry name" value="WalR-like"/>
</dbReference>
<keyword evidence="1" id="KW-0597">Phosphoprotein</keyword>
<feature type="compositionally biased region" description="Basic and acidic residues" evidence="5">
    <location>
        <begin position="35"/>
        <end position="53"/>
    </location>
</feature>
<feature type="region of interest" description="Disordered" evidence="5">
    <location>
        <begin position="1"/>
        <end position="107"/>
    </location>
</feature>
<evidence type="ECO:0000313" key="7">
    <source>
        <dbReference type="EMBL" id="RKR94670.1"/>
    </source>
</evidence>
<dbReference type="CDD" id="cd06170">
    <property type="entry name" value="LuxR_C_like"/>
    <property type="match status" value="1"/>
</dbReference>
<dbReference type="CDD" id="cd17535">
    <property type="entry name" value="REC_NarL-like"/>
    <property type="match status" value="1"/>
</dbReference>
<evidence type="ECO:0000256" key="5">
    <source>
        <dbReference type="SAM" id="MobiDB-lite"/>
    </source>
</evidence>
<feature type="domain" description="HTH luxR-type" evidence="6">
    <location>
        <begin position="218"/>
        <end position="283"/>
    </location>
</feature>
<dbReference type="PANTHER" id="PTHR43214">
    <property type="entry name" value="TWO-COMPONENT RESPONSE REGULATOR"/>
    <property type="match status" value="1"/>
</dbReference>
<dbReference type="PANTHER" id="PTHR43214:SF24">
    <property type="entry name" value="TRANSCRIPTIONAL REGULATORY PROTEIN NARL-RELATED"/>
    <property type="match status" value="1"/>
</dbReference>